<evidence type="ECO:0000313" key="1">
    <source>
        <dbReference type="EMBL" id="ADH62009.1"/>
    </source>
</evidence>
<sequence>MAYYLVRAKAKGDQAELKRRLDAGEIRVMRPFGTALDDSLKGARLEPDGTWVWEEQDYCVPPLAMEWAAVLDTYFEGIVALPRGASRGVETVQKGQGWKRLERLPSAWGKQ</sequence>
<dbReference type="OrthoDB" id="34483at2"/>
<organism evidence="1 2">
    <name type="scientific">Allomeiothermus silvanus (strain ATCC 700542 / DSM 9946 / NBRC 106475 / NCIMB 13440 / VI-R2)</name>
    <name type="common">Thermus silvanus</name>
    <dbReference type="NCBI Taxonomy" id="526227"/>
    <lineage>
        <taxon>Bacteria</taxon>
        <taxon>Thermotogati</taxon>
        <taxon>Deinococcota</taxon>
        <taxon>Deinococci</taxon>
        <taxon>Thermales</taxon>
        <taxon>Thermaceae</taxon>
        <taxon>Allomeiothermus</taxon>
    </lineage>
</organism>
<accession>D7BG88</accession>
<reference evidence="1 2" key="1">
    <citation type="journal article" date="2010" name="Stand. Genomic Sci.">
        <title>Complete genome sequence of Meiothermus silvanus type strain (VI-R2).</title>
        <authorList>
            <person name="Sikorski J."/>
            <person name="Tindall B.J."/>
            <person name="Lowry S."/>
            <person name="Lucas S."/>
            <person name="Nolan M."/>
            <person name="Copeland A."/>
            <person name="Glavina Del Rio T."/>
            <person name="Tice H."/>
            <person name="Cheng J.F."/>
            <person name="Han C."/>
            <person name="Pitluck S."/>
            <person name="Liolios K."/>
            <person name="Ivanova N."/>
            <person name="Mavromatis K."/>
            <person name="Mikhailova N."/>
            <person name="Pati A."/>
            <person name="Goodwin L."/>
            <person name="Chen A."/>
            <person name="Palaniappan K."/>
            <person name="Land M."/>
            <person name="Hauser L."/>
            <person name="Chang Y.J."/>
            <person name="Jeffries C.D."/>
            <person name="Rohde M."/>
            <person name="Goker M."/>
            <person name="Woyke T."/>
            <person name="Bristow J."/>
            <person name="Eisen J.A."/>
            <person name="Markowitz V."/>
            <person name="Hugenholtz P."/>
            <person name="Kyrpides N.C."/>
            <person name="Klenk H.P."/>
            <person name="Lapidus A."/>
        </authorList>
    </citation>
    <scope>NUCLEOTIDE SEQUENCE [LARGE SCALE GENOMIC DNA]</scope>
    <source>
        <strain evidence="2">ATCC 700542 / DSM 9946 / VI-R2</strain>
    </source>
</reference>
<name>D7BG88_ALLS1</name>
<dbReference type="RefSeq" id="WP_013156617.1">
    <property type="nucleotide sequence ID" value="NC_014212.1"/>
</dbReference>
<dbReference type="EMBL" id="CP002042">
    <property type="protein sequence ID" value="ADH62009.1"/>
    <property type="molecule type" value="Genomic_DNA"/>
</dbReference>
<dbReference type="Proteomes" id="UP000001916">
    <property type="component" value="Chromosome"/>
</dbReference>
<dbReference type="AlphaFoldDB" id="D7BG88"/>
<protein>
    <submittedName>
        <fullName evidence="1">Uncharacterized protein</fullName>
    </submittedName>
</protein>
<gene>
    <name evidence="1" type="ordered locus">Mesil_0062</name>
</gene>
<dbReference type="eggNOG" id="ENOG50333W5">
    <property type="taxonomic scope" value="Bacteria"/>
</dbReference>
<dbReference type="STRING" id="526227.Mesil_0062"/>
<proteinExistence type="predicted"/>
<dbReference type="HOGENOM" id="CLU_2165180_0_0_0"/>
<evidence type="ECO:0000313" key="2">
    <source>
        <dbReference type="Proteomes" id="UP000001916"/>
    </source>
</evidence>
<dbReference type="KEGG" id="msv:Mesil_0062"/>
<keyword evidence="2" id="KW-1185">Reference proteome</keyword>